<evidence type="ECO:0000313" key="3">
    <source>
        <dbReference type="Proteomes" id="UP001516400"/>
    </source>
</evidence>
<keyword evidence="3" id="KW-1185">Reference proteome</keyword>
<protein>
    <recommendedName>
        <fullName evidence="1">CRAL-TRIO domain-containing protein</fullName>
    </recommendedName>
</protein>
<dbReference type="Gene3D" id="1.20.5.1200">
    <property type="entry name" value="Alpha-tocopherol transfer"/>
    <property type="match status" value="1"/>
</dbReference>
<accession>A0ABD2NFU7</accession>
<dbReference type="EMBL" id="JABFTP020000103">
    <property type="protein sequence ID" value="KAL3277277.1"/>
    <property type="molecule type" value="Genomic_DNA"/>
</dbReference>
<organism evidence="2 3">
    <name type="scientific">Cryptolaemus montrouzieri</name>
    <dbReference type="NCBI Taxonomy" id="559131"/>
    <lineage>
        <taxon>Eukaryota</taxon>
        <taxon>Metazoa</taxon>
        <taxon>Ecdysozoa</taxon>
        <taxon>Arthropoda</taxon>
        <taxon>Hexapoda</taxon>
        <taxon>Insecta</taxon>
        <taxon>Pterygota</taxon>
        <taxon>Neoptera</taxon>
        <taxon>Endopterygota</taxon>
        <taxon>Coleoptera</taxon>
        <taxon>Polyphaga</taxon>
        <taxon>Cucujiformia</taxon>
        <taxon>Coccinelloidea</taxon>
        <taxon>Coccinellidae</taxon>
        <taxon>Scymninae</taxon>
        <taxon>Scymnini</taxon>
        <taxon>Cryptolaemus</taxon>
    </lineage>
</organism>
<dbReference type="SUPFAM" id="SSF52087">
    <property type="entry name" value="CRAL/TRIO domain"/>
    <property type="match status" value="1"/>
</dbReference>
<name>A0ABD2NFU7_9CUCU</name>
<comment type="caution">
    <text evidence="2">The sequence shown here is derived from an EMBL/GenBank/DDBJ whole genome shotgun (WGS) entry which is preliminary data.</text>
</comment>
<dbReference type="PRINTS" id="PR00180">
    <property type="entry name" value="CRETINALDHBP"/>
</dbReference>
<evidence type="ECO:0000313" key="2">
    <source>
        <dbReference type="EMBL" id="KAL3277277.1"/>
    </source>
</evidence>
<reference evidence="2 3" key="1">
    <citation type="journal article" date="2021" name="BMC Biol.">
        <title>Horizontally acquired antibacterial genes associated with adaptive radiation of ladybird beetles.</title>
        <authorList>
            <person name="Li H.S."/>
            <person name="Tang X.F."/>
            <person name="Huang Y.H."/>
            <person name="Xu Z.Y."/>
            <person name="Chen M.L."/>
            <person name="Du X.Y."/>
            <person name="Qiu B.Y."/>
            <person name="Chen P.T."/>
            <person name="Zhang W."/>
            <person name="Slipinski A."/>
            <person name="Escalona H.E."/>
            <person name="Waterhouse R.M."/>
            <person name="Zwick A."/>
            <person name="Pang H."/>
        </authorList>
    </citation>
    <scope>NUCLEOTIDE SEQUENCE [LARGE SCALE GENOMIC DNA]</scope>
    <source>
        <strain evidence="2">SYSU2018</strain>
    </source>
</reference>
<feature type="domain" description="CRAL-TRIO" evidence="1">
    <location>
        <begin position="75"/>
        <end position="239"/>
    </location>
</feature>
<dbReference type="InterPro" id="IPR036273">
    <property type="entry name" value="CRAL/TRIO_N_dom_sf"/>
</dbReference>
<proteinExistence type="predicted"/>
<dbReference type="Gene3D" id="3.40.525.10">
    <property type="entry name" value="CRAL-TRIO lipid binding domain"/>
    <property type="match status" value="1"/>
</dbReference>
<dbReference type="InterPro" id="IPR036865">
    <property type="entry name" value="CRAL-TRIO_dom_sf"/>
</dbReference>
<gene>
    <name evidence="2" type="ORF">HHI36_012627</name>
</gene>
<dbReference type="Proteomes" id="UP001516400">
    <property type="component" value="Unassembled WGS sequence"/>
</dbReference>
<dbReference type="Pfam" id="PF00650">
    <property type="entry name" value="CRAL_TRIO"/>
    <property type="match status" value="1"/>
</dbReference>
<sequence>MPEENNGTLKIEDVTILREWISKQPHLPQNIHDMMLHRFLHTCHYSIEKTKVLIDLFFTIRSQAPELFSNRDVAQKSIQNCINAIDMVPLPKLTSKNYKLLLYRLVDPDPEKFTFADSVKTFYMVSDVRMLVEKEFPDGEVPIFDMAGMSWKHVTRMPLPILKKYMVYSQEAHPIQLKEIHLINAPIFLDKLMALMRPFMKSEILSMIHTHLPNSNTLFDYVPKELLPVEYGGSIGSISDLKEGWVKRVIDNKEYIMDETRWAVNESKRIAHDNKKQMFGMEGSFRSLSID</sequence>
<dbReference type="SUPFAM" id="SSF46938">
    <property type="entry name" value="CRAL/TRIO N-terminal domain"/>
    <property type="match status" value="1"/>
</dbReference>
<dbReference type="AlphaFoldDB" id="A0ABD2NFU7"/>
<dbReference type="PANTHER" id="PTHR10174:SF222">
    <property type="entry name" value="GH10083P-RELATED"/>
    <property type="match status" value="1"/>
</dbReference>
<dbReference type="PROSITE" id="PS50191">
    <property type="entry name" value="CRAL_TRIO"/>
    <property type="match status" value="1"/>
</dbReference>
<dbReference type="PANTHER" id="PTHR10174">
    <property type="entry name" value="ALPHA-TOCOPHEROL TRANSFER PROTEIN-RELATED"/>
    <property type="match status" value="1"/>
</dbReference>
<evidence type="ECO:0000259" key="1">
    <source>
        <dbReference type="PROSITE" id="PS50191"/>
    </source>
</evidence>
<dbReference type="InterPro" id="IPR001251">
    <property type="entry name" value="CRAL-TRIO_dom"/>
</dbReference>
<dbReference type="CDD" id="cd00170">
    <property type="entry name" value="SEC14"/>
    <property type="match status" value="1"/>
</dbReference>